<evidence type="ECO:0000256" key="1">
    <source>
        <dbReference type="ARBA" id="ARBA00004477"/>
    </source>
</evidence>
<evidence type="ECO:0000256" key="9">
    <source>
        <dbReference type="ARBA" id="ARBA00024907"/>
    </source>
</evidence>
<dbReference type="EMBL" id="CAIIXF020000006">
    <property type="protein sequence ID" value="CAH1785914.1"/>
    <property type="molecule type" value="Genomic_DNA"/>
</dbReference>
<comment type="subcellular location">
    <subcellularLocation>
        <location evidence="1 11">Endoplasmic reticulum membrane</location>
        <topology evidence="1 11">Multi-pass membrane protein</topology>
    </subcellularLocation>
</comment>
<feature type="non-terminal residue" evidence="12">
    <location>
        <position position="248"/>
    </location>
</feature>
<organism evidence="12 13">
    <name type="scientific">Owenia fusiformis</name>
    <name type="common">Polychaete worm</name>
    <dbReference type="NCBI Taxonomy" id="6347"/>
    <lineage>
        <taxon>Eukaryota</taxon>
        <taxon>Metazoa</taxon>
        <taxon>Spiralia</taxon>
        <taxon>Lophotrochozoa</taxon>
        <taxon>Annelida</taxon>
        <taxon>Polychaeta</taxon>
        <taxon>Sedentaria</taxon>
        <taxon>Canalipalpata</taxon>
        <taxon>Sabellida</taxon>
        <taxon>Oweniida</taxon>
        <taxon>Oweniidae</taxon>
        <taxon>Owenia</taxon>
    </lineage>
</organism>
<dbReference type="OrthoDB" id="302705at2759"/>
<sequence>KMEGTGKVFSNENDVNFVNNNEPNDIQWKPISLTYVEYPSGDLLGKALAWCSLIPIFLLVSFATLIIFRRDLHTICYLAGIVSNEGVNWLLKHTIKEARPSKDKRILYTEYGMPSSHSQFMWFFTSYLILFVLVRIYKNSSLFDELWKYAVSALALVASTAVCYSRVYLGYHTIRQVLWGGVTGSTLGIFWFIMVQFVFTPLFPTIAAWPISEHLMLRDSTLIPNVMWFEYTSSRVEAKRRLRKSKSN</sequence>
<evidence type="ECO:0000313" key="12">
    <source>
        <dbReference type="EMBL" id="CAH1785914.1"/>
    </source>
</evidence>
<dbReference type="CDD" id="cd03382">
    <property type="entry name" value="PAP2_dolichyldiphosphatase"/>
    <property type="match status" value="1"/>
</dbReference>
<dbReference type="InterPro" id="IPR000326">
    <property type="entry name" value="PAP2/HPO"/>
</dbReference>
<dbReference type="PANTHER" id="PTHR11247:SF1">
    <property type="entry name" value="DOLICHYLDIPHOSPHATASE 1"/>
    <property type="match status" value="1"/>
</dbReference>
<keyword evidence="5 11" id="KW-0378">Hydrolase</keyword>
<evidence type="ECO:0000256" key="6">
    <source>
        <dbReference type="ARBA" id="ARBA00022824"/>
    </source>
</evidence>
<dbReference type="SUPFAM" id="SSF48317">
    <property type="entry name" value="Acid phosphatase/Vanadium-dependent haloperoxidase"/>
    <property type="match status" value="1"/>
</dbReference>
<dbReference type="InterPro" id="IPR039667">
    <property type="entry name" value="Dolichyldiphosphatase_PAP2"/>
</dbReference>
<keyword evidence="7 11" id="KW-1133">Transmembrane helix</keyword>
<proteinExistence type="inferred from homology"/>
<feature type="transmembrane region" description="Helical" evidence="11">
    <location>
        <begin position="47"/>
        <end position="68"/>
    </location>
</feature>
<evidence type="ECO:0000256" key="3">
    <source>
        <dbReference type="ARBA" id="ARBA00005518"/>
    </source>
</evidence>
<gene>
    <name evidence="12" type="ORF">OFUS_LOCUS11912</name>
</gene>
<feature type="transmembrane region" description="Helical" evidence="11">
    <location>
        <begin position="149"/>
        <end position="169"/>
    </location>
</feature>
<comment type="catalytic activity">
    <reaction evidence="10 11">
        <text>a di-trans,poly-cis-dolichyl diphosphate + H2O = a di-trans,poly-cis-dolichyl phosphate + phosphate + H(+)</text>
        <dbReference type="Rhea" id="RHEA:14385"/>
        <dbReference type="Rhea" id="RHEA-COMP:19498"/>
        <dbReference type="Rhea" id="RHEA-COMP:19506"/>
        <dbReference type="ChEBI" id="CHEBI:15377"/>
        <dbReference type="ChEBI" id="CHEBI:15378"/>
        <dbReference type="ChEBI" id="CHEBI:43474"/>
        <dbReference type="ChEBI" id="CHEBI:57497"/>
        <dbReference type="ChEBI" id="CHEBI:57683"/>
        <dbReference type="EC" id="3.6.1.43"/>
    </reaction>
</comment>
<evidence type="ECO:0000313" key="13">
    <source>
        <dbReference type="Proteomes" id="UP000749559"/>
    </source>
</evidence>
<dbReference type="InterPro" id="IPR036938">
    <property type="entry name" value="PAP2/HPO_sf"/>
</dbReference>
<dbReference type="UniPathway" id="UPA00378"/>
<dbReference type="FunFam" id="1.20.144.10:FF:000003">
    <property type="entry name" value="Dolichyldiphosphatase 1"/>
    <property type="match status" value="1"/>
</dbReference>
<comment type="similarity">
    <text evidence="3 11">Belongs to the dolichyldiphosphatase family.</text>
</comment>
<accession>A0A8J1XW85</accession>
<feature type="transmembrane region" description="Helical" evidence="11">
    <location>
        <begin position="120"/>
        <end position="137"/>
    </location>
</feature>
<evidence type="ECO:0000256" key="2">
    <source>
        <dbReference type="ARBA" id="ARBA00004922"/>
    </source>
</evidence>
<dbReference type="EC" id="3.6.1.43" evidence="11"/>
<dbReference type="GO" id="GO:0008610">
    <property type="term" value="P:lipid biosynthetic process"/>
    <property type="evidence" value="ECO:0007669"/>
    <property type="project" value="TreeGrafter"/>
</dbReference>
<comment type="pathway">
    <text evidence="2 11">Protein modification; protein glycosylation.</text>
</comment>
<keyword evidence="13" id="KW-1185">Reference proteome</keyword>
<dbReference type="SMART" id="SM00014">
    <property type="entry name" value="acidPPc"/>
    <property type="match status" value="1"/>
</dbReference>
<protein>
    <recommendedName>
        <fullName evidence="11">Dolichyldiphosphatase</fullName>
        <ecNumber evidence="11">3.6.1.43</ecNumber>
    </recommendedName>
</protein>
<keyword evidence="6 11" id="KW-0256">Endoplasmic reticulum</keyword>
<evidence type="ECO:0000256" key="7">
    <source>
        <dbReference type="ARBA" id="ARBA00022989"/>
    </source>
</evidence>
<evidence type="ECO:0000256" key="11">
    <source>
        <dbReference type="RuleBase" id="RU367078"/>
    </source>
</evidence>
<name>A0A8J1XW85_OWEFU</name>
<dbReference type="AlphaFoldDB" id="A0A8J1XW85"/>
<evidence type="ECO:0000256" key="4">
    <source>
        <dbReference type="ARBA" id="ARBA00022692"/>
    </source>
</evidence>
<dbReference type="Pfam" id="PF01569">
    <property type="entry name" value="PAP2"/>
    <property type="match status" value="1"/>
</dbReference>
<dbReference type="GO" id="GO:0005789">
    <property type="term" value="C:endoplasmic reticulum membrane"/>
    <property type="evidence" value="ECO:0007669"/>
    <property type="project" value="UniProtKB-SubCell"/>
</dbReference>
<evidence type="ECO:0000256" key="8">
    <source>
        <dbReference type="ARBA" id="ARBA00023136"/>
    </source>
</evidence>
<dbReference type="Gene3D" id="1.20.144.10">
    <property type="entry name" value="Phosphatidic acid phosphatase type 2/haloperoxidase"/>
    <property type="match status" value="1"/>
</dbReference>
<evidence type="ECO:0000256" key="10">
    <source>
        <dbReference type="ARBA" id="ARBA00047349"/>
    </source>
</evidence>
<dbReference type="Proteomes" id="UP000749559">
    <property type="component" value="Unassembled WGS sequence"/>
</dbReference>
<keyword evidence="8 11" id="KW-0472">Membrane</keyword>
<comment type="function">
    <text evidence="9 11">Required for efficient N-glycosylation. Necessary for maintaining optimal levels of dolichol-linked oligosaccharides. Hydrolyzes dolichyl pyrophosphate at a very high rate and dolichyl monophosphate at a much lower rate. Does not act on phosphatidate.</text>
</comment>
<evidence type="ECO:0000256" key="5">
    <source>
        <dbReference type="ARBA" id="ARBA00022801"/>
    </source>
</evidence>
<reference evidence="12" key="1">
    <citation type="submission" date="2022-03" db="EMBL/GenBank/DDBJ databases">
        <authorList>
            <person name="Martin C."/>
        </authorList>
    </citation>
    <scope>NUCLEOTIDE SEQUENCE</scope>
</reference>
<dbReference type="PANTHER" id="PTHR11247">
    <property type="entry name" value="PALMITOYL-PROTEIN THIOESTERASE/DOLICHYLDIPHOSPHATASE 1"/>
    <property type="match status" value="1"/>
</dbReference>
<dbReference type="GO" id="GO:0047874">
    <property type="term" value="F:dolichyldiphosphatase activity"/>
    <property type="evidence" value="ECO:0007669"/>
    <property type="project" value="UniProtKB-UniRule"/>
</dbReference>
<keyword evidence="4 11" id="KW-0812">Transmembrane</keyword>
<dbReference type="GO" id="GO:0006487">
    <property type="term" value="P:protein N-linked glycosylation"/>
    <property type="evidence" value="ECO:0007669"/>
    <property type="project" value="UniProtKB-UniRule"/>
</dbReference>
<comment type="caution">
    <text evidence="12">The sequence shown here is derived from an EMBL/GenBank/DDBJ whole genome shotgun (WGS) entry which is preliminary data.</text>
</comment>